<accession>A0A6J6C8X6</accession>
<dbReference type="PROSITE" id="PS50043">
    <property type="entry name" value="HTH_LUXR_2"/>
    <property type="match status" value="1"/>
</dbReference>
<evidence type="ECO:0000313" key="5">
    <source>
        <dbReference type="EMBL" id="CAB4547535.1"/>
    </source>
</evidence>
<dbReference type="PRINTS" id="PR00038">
    <property type="entry name" value="HTHLUXR"/>
</dbReference>
<dbReference type="GO" id="GO:0006355">
    <property type="term" value="P:regulation of DNA-templated transcription"/>
    <property type="evidence" value="ECO:0007669"/>
    <property type="project" value="InterPro"/>
</dbReference>
<dbReference type="SMART" id="SM00421">
    <property type="entry name" value="HTH_LUXR"/>
    <property type="match status" value="1"/>
</dbReference>
<dbReference type="Pfam" id="PF00196">
    <property type="entry name" value="GerE"/>
    <property type="match status" value="1"/>
</dbReference>
<dbReference type="PROSITE" id="PS00622">
    <property type="entry name" value="HTH_LUXR_1"/>
    <property type="match status" value="1"/>
</dbReference>
<dbReference type="Gene3D" id="3.40.50.2300">
    <property type="match status" value="1"/>
</dbReference>
<protein>
    <submittedName>
        <fullName evidence="5">Unannotated protein</fullName>
    </submittedName>
</protein>
<gene>
    <name evidence="5" type="ORF">UFOPK1505_00590</name>
</gene>
<dbReference type="InterPro" id="IPR001789">
    <property type="entry name" value="Sig_transdc_resp-reg_receiver"/>
</dbReference>
<dbReference type="GO" id="GO:0000160">
    <property type="term" value="P:phosphorelay signal transduction system"/>
    <property type="evidence" value="ECO:0007669"/>
    <property type="project" value="InterPro"/>
</dbReference>
<keyword evidence="1" id="KW-0597">Phosphoprotein</keyword>
<name>A0A6J6C8X6_9ZZZZ</name>
<evidence type="ECO:0000259" key="3">
    <source>
        <dbReference type="PROSITE" id="PS50043"/>
    </source>
</evidence>
<dbReference type="SMART" id="SM00448">
    <property type="entry name" value="REC"/>
    <property type="match status" value="1"/>
</dbReference>
<dbReference type="SUPFAM" id="SSF52172">
    <property type="entry name" value="CheY-like"/>
    <property type="match status" value="1"/>
</dbReference>
<sequence length="201" mass="21193">MDIVVIDDHNLIRSGLIAALAESKFKVVAEASSVGEGLAVINKFKPVIALVDVNLGASSGLDLIETAISQKSTCSFVVLTMHDQSEILERAKAVGASAFVTKGAPILELIEIMNCISNGSNKFMKAGELQQSKPAIEFNLTNRELEVLSLLPTGVTASAIAGMLFLTEPTVKTHLSAIYRKLGAANRAQAASIALTNNLIS</sequence>
<dbReference type="CDD" id="cd17535">
    <property type="entry name" value="REC_NarL-like"/>
    <property type="match status" value="1"/>
</dbReference>
<evidence type="ECO:0000256" key="1">
    <source>
        <dbReference type="ARBA" id="ARBA00022553"/>
    </source>
</evidence>
<dbReference type="InterPro" id="IPR011006">
    <property type="entry name" value="CheY-like_superfamily"/>
</dbReference>
<dbReference type="InterPro" id="IPR058245">
    <property type="entry name" value="NreC/VraR/RcsB-like_REC"/>
</dbReference>
<dbReference type="SUPFAM" id="SSF46894">
    <property type="entry name" value="C-terminal effector domain of the bipartite response regulators"/>
    <property type="match status" value="1"/>
</dbReference>
<dbReference type="PROSITE" id="PS50110">
    <property type="entry name" value="RESPONSE_REGULATORY"/>
    <property type="match status" value="1"/>
</dbReference>
<feature type="domain" description="HTH luxR-type" evidence="3">
    <location>
        <begin position="133"/>
        <end position="198"/>
    </location>
</feature>
<keyword evidence="2" id="KW-0238">DNA-binding</keyword>
<dbReference type="InterPro" id="IPR016032">
    <property type="entry name" value="Sig_transdc_resp-reg_C-effctor"/>
</dbReference>
<dbReference type="InterPro" id="IPR000792">
    <property type="entry name" value="Tscrpt_reg_LuxR_C"/>
</dbReference>
<proteinExistence type="predicted"/>
<organism evidence="5">
    <name type="scientific">freshwater metagenome</name>
    <dbReference type="NCBI Taxonomy" id="449393"/>
    <lineage>
        <taxon>unclassified sequences</taxon>
        <taxon>metagenomes</taxon>
        <taxon>ecological metagenomes</taxon>
    </lineage>
</organism>
<dbReference type="PANTHER" id="PTHR45566">
    <property type="entry name" value="HTH-TYPE TRANSCRIPTIONAL REGULATOR YHJB-RELATED"/>
    <property type="match status" value="1"/>
</dbReference>
<dbReference type="PANTHER" id="PTHR45566:SF2">
    <property type="entry name" value="NARL SUBFAMILY"/>
    <property type="match status" value="1"/>
</dbReference>
<reference evidence="5" key="1">
    <citation type="submission" date="2020-05" db="EMBL/GenBank/DDBJ databases">
        <authorList>
            <person name="Chiriac C."/>
            <person name="Salcher M."/>
            <person name="Ghai R."/>
            <person name="Kavagutti S V."/>
        </authorList>
    </citation>
    <scope>NUCLEOTIDE SEQUENCE</scope>
</reference>
<dbReference type="Pfam" id="PF00072">
    <property type="entry name" value="Response_reg"/>
    <property type="match status" value="1"/>
</dbReference>
<dbReference type="GO" id="GO:0003677">
    <property type="term" value="F:DNA binding"/>
    <property type="evidence" value="ECO:0007669"/>
    <property type="project" value="UniProtKB-KW"/>
</dbReference>
<evidence type="ECO:0000256" key="2">
    <source>
        <dbReference type="ARBA" id="ARBA00023125"/>
    </source>
</evidence>
<dbReference type="AlphaFoldDB" id="A0A6J6C8X6"/>
<dbReference type="EMBL" id="CAEZSS010000102">
    <property type="protein sequence ID" value="CAB4547535.1"/>
    <property type="molecule type" value="Genomic_DNA"/>
</dbReference>
<dbReference type="CDD" id="cd06170">
    <property type="entry name" value="LuxR_C_like"/>
    <property type="match status" value="1"/>
</dbReference>
<evidence type="ECO:0000259" key="4">
    <source>
        <dbReference type="PROSITE" id="PS50110"/>
    </source>
</evidence>
<feature type="domain" description="Response regulatory" evidence="4">
    <location>
        <begin position="2"/>
        <end position="117"/>
    </location>
</feature>
<dbReference type="InterPro" id="IPR051015">
    <property type="entry name" value="EvgA-like"/>
</dbReference>